<keyword evidence="3" id="KW-1185">Reference proteome</keyword>
<gene>
    <name evidence="2" type="ORF">CC84DRAFT_415703</name>
</gene>
<dbReference type="AlphaFoldDB" id="A0A177BV96"/>
<protein>
    <submittedName>
        <fullName evidence="2">Uncharacterized protein</fullName>
    </submittedName>
</protein>
<reference evidence="2 3" key="1">
    <citation type="submission" date="2016-05" db="EMBL/GenBank/DDBJ databases">
        <title>Comparative analysis of secretome profiles of manganese(II)-oxidizing ascomycete fungi.</title>
        <authorList>
            <consortium name="DOE Joint Genome Institute"/>
            <person name="Zeiner C.A."/>
            <person name="Purvine S.O."/>
            <person name="Zink E.M."/>
            <person name="Wu S."/>
            <person name="Pasa-Tolic L."/>
            <person name="Chaput D.L."/>
            <person name="Haridas S."/>
            <person name="Grigoriev I.V."/>
            <person name="Santelli C.M."/>
            <person name="Hansel C.M."/>
        </authorList>
    </citation>
    <scope>NUCLEOTIDE SEQUENCE [LARGE SCALE GENOMIC DNA]</scope>
    <source>
        <strain evidence="2 3">AP3s5-JAC2a</strain>
    </source>
</reference>
<sequence length="256" mass="28252">MLDVPYATLQATQTSASMQRNAFCREAVALTHCRGTVTRYFDTCPPPSRSTSRMQFHQPTHEAKKQLSHELSGSRTCVRSSQLVRRTPHPRSNFVLIEHHTPPFPSTSHANPPSHKHQTESYPALAQRTSATVSTRCTCTRAHTLDMPTQPSTQPAHERLRGLPLAFPVILVRPHISSSPLRAQSATPPTYRFGTRSGSPRWHGRCRHRGPRGACLGRRVLLGDVEGHGLGDVYLRLVLVAQAGEWDVVLGAGGAR</sequence>
<accession>A0A177BV96</accession>
<dbReference type="GeneID" id="28769614"/>
<feature type="region of interest" description="Disordered" evidence="1">
    <location>
        <begin position="180"/>
        <end position="208"/>
    </location>
</feature>
<name>A0A177BV96_9PLEO</name>
<evidence type="ECO:0000313" key="2">
    <source>
        <dbReference type="EMBL" id="OAF99075.1"/>
    </source>
</evidence>
<organism evidence="2 3">
    <name type="scientific">Paraphaeosphaeria sporulosa</name>
    <dbReference type="NCBI Taxonomy" id="1460663"/>
    <lineage>
        <taxon>Eukaryota</taxon>
        <taxon>Fungi</taxon>
        <taxon>Dikarya</taxon>
        <taxon>Ascomycota</taxon>
        <taxon>Pezizomycotina</taxon>
        <taxon>Dothideomycetes</taxon>
        <taxon>Pleosporomycetidae</taxon>
        <taxon>Pleosporales</taxon>
        <taxon>Massarineae</taxon>
        <taxon>Didymosphaeriaceae</taxon>
        <taxon>Paraphaeosphaeria</taxon>
    </lineage>
</organism>
<dbReference type="EMBL" id="KV441563">
    <property type="protein sequence ID" value="OAF99075.1"/>
    <property type="molecule type" value="Genomic_DNA"/>
</dbReference>
<evidence type="ECO:0000256" key="1">
    <source>
        <dbReference type="SAM" id="MobiDB-lite"/>
    </source>
</evidence>
<feature type="region of interest" description="Disordered" evidence="1">
    <location>
        <begin position="98"/>
        <end position="119"/>
    </location>
</feature>
<dbReference type="RefSeq" id="XP_018029441.1">
    <property type="nucleotide sequence ID" value="XM_018186128.1"/>
</dbReference>
<proteinExistence type="predicted"/>
<evidence type="ECO:0000313" key="3">
    <source>
        <dbReference type="Proteomes" id="UP000077069"/>
    </source>
</evidence>
<dbReference type="Proteomes" id="UP000077069">
    <property type="component" value="Unassembled WGS sequence"/>
</dbReference>
<dbReference type="OrthoDB" id="10556975at2759"/>
<dbReference type="InParanoid" id="A0A177BV96"/>